<sequence>MNRFLKLLVLINFCALATFSLALPDDLNQDMLTSCPARSESFLDQGLEICRGTSDEPAEISQGSLKLTGLEFRIEREQGLIHLITATGSPATFQQQPEVGQVIVYASGSSITLDNANQIIIIQGNAAFSQEGTIETTAERIEYDIANRKLDATQMNMVIPSTATP</sequence>
<accession>A0A2A5CAT0</accession>
<evidence type="ECO:0000259" key="2">
    <source>
        <dbReference type="Pfam" id="PF03968"/>
    </source>
</evidence>
<protein>
    <recommendedName>
        <fullName evidence="2">Organic solvent tolerance-like N-terminal domain-containing protein</fullName>
    </recommendedName>
</protein>
<dbReference type="Pfam" id="PF03968">
    <property type="entry name" value="LptD_N"/>
    <property type="match status" value="1"/>
</dbReference>
<dbReference type="EMBL" id="NVWI01000008">
    <property type="protein sequence ID" value="PCJ40621.1"/>
    <property type="molecule type" value="Genomic_DNA"/>
</dbReference>
<name>A0A2A5CAT0_9GAMM</name>
<gene>
    <name evidence="3" type="ORF">COA71_10270</name>
</gene>
<feature type="signal peptide" evidence="1">
    <location>
        <begin position="1"/>
        <end position="22"/>
    </location>
</feature>
<dbReference type="AlphaFoldDB" id="A0A2A5CAT0"/>
<keyword evidence="1" id="KW-0732">Signal</keyword>
<dbReference type="Gene3D" id="2.60.450.10">
    <property type="entry name" value="Lipopolysaccharide (LPS) transport protein A like domain"/>
    <property type="match status" value="1"/>
</dbReference>
<feature type="chain" id="PRO_5012833900" description="Organic solvent tolerance-like N-terminal domain-containing protein" evidence="1">
    <location>
        <begin position="23"/>
        <end position="165"/>
    </location>
</feature>
<evidence type="ECO:0000256" key="1">
    <source>
        <dbReference type="SAM" id="SignalP"/>
    </source>
</evidence>
<evidence type="ECO:0000313" key="4">
    <source>
        <dbReference type="Proteomes" id="UP000228987"/>
    </source>
</evidence>
<organism evidence="3 4">
    <name type="scientific">SAR86 cluster bacterium</name>
    <dbReference type="NCBI Taxonomy" id="2030880"/>
    <lineage>
        <taxon>Bacteria</taxon>
        <taxon>Pseudomonadati</taxon>
        <taxon>Pseudomonadota</taxon>
        <taxon>Gammaproteobacteria</taxon>
        <taxon>SAR86 cluster</taxon>
    </lineage>
</organism>
<evidence type="ECO:0000313" key="3">
    <source>
        <dbReference type="EMBL" id="PCJ40621.1"/>
    </source>
</evidence>
<comment type="caution">
    <text evidence="3">The sequence shown here is derived from an EMBL/GenBank/DDBJ whole genome shotgun (WGS) entry which is preliminary data.</text>
</comment>
<proteinExistence type="predicted"/>
<dbReference type="InterPro" id="IPR005653">
    <property type="entry name" value="OstA-like_N"/>
</dbReference>
<feature type="domain" description="Organic solvent tolerance-like N-terminal" evidence="2">
    <location>
        <begin position="59"/>
        <end position="146"/>
    </location>
</feature>
<dbReference type="Proteomes" id="UP000228987">
    <property type="component" value="Unassembled WGS sequence"/>
</dbReference>
<reference evidence="4" key="1">
    <citation type="submission" date="2017-08" db="EMBL/GenBank/DDBJ databases">
        <title>A dynamic microbial community with high functional redundancy inhabits the cold, oxic subseafloor aquifer.</title>
        <authorList>
            <person name="Tully B.J."/>
            <person name="Wheat C.G."/>
            <person name="Glazer B.T."/>
            <person name="Huber J.A."/>
        </authorList>
    </citation>
    <scope>NUCLEOTIDE SEQUENCE [LARGE SCALE GENOMIC DNA]</scope>
</reference>